<dbReference type="InterPro" id="IPR016193">
    <property type="entry name" value="Cytidine_deaminase-like"/>
</dbReference>
<evidence type="ECO:0000313" key="3">
    <source>
        <dbReference type="EMBL" id="OGM60706.1"/>
    </source>
</evidence>
<dbReference type="GO" id="GO:0005829">
    <property type="term" value="C:cytosol"/>
    <property type="evidence" value="ECO:0007669"/>
    <property type="project" value="TreeGrafter"/>
</dbReference>
<dbReference type="SUPFAM" id="SSF53927">
    <property type="entry name" value="Cytidine deaminase-like"/>
    <property type="match status" value="1"/>
</dbReference>
<dbReference type="CDD" id="cd01283">
    <property type="entry name" value="cytidine_deaminase"/>
    <property type="match status" value="1"/>
</dbReference>
<dbReference type="GO" id="GO:0004126">
    <property type="term" value="F:cytidine deaminase activity"/>
    <property type="evidence" value="ECO:0007669"/>
    <property type="project" value="UniProtKB-ARBA"/>
</dbReference>
<organism evidence="3 4">
    <name type="scientific">Candidatus Woesebacteria bacterium RIFCSPLOWO2_01_FULL_39_10b</name>
    <dbReference type="NCBI Taxonomy" id="1802517"/>
    <lineage>
        <taxon>Bacteria</taxon>
        <taxon>Candidatus Woeseibacteriota</taxon>
    </lineage>
</organism>
<evidence type="ECO:0000256" key="1">
    <source>
        <dbReference type="ARBA" id="ARBA00006576"/>
    </source>
</evidence>
<feature type="domain" description="CMP/dCMP-type deaminase" evidence="2">
    <location>
        <begin position="40"/>
        <end position="117"/>
    </location>
</feature>
<dbReference type="Proteomes" id="UP000176404">
    <property type="component" value="Unassembled WGS sequence"/>
</dbReference>
<evidence type="ECO:0000313" key="4">
    <source>
        <dbReference type="Proteomes" id="UP000176404"/>
    </source>
</evidence>
<gene>
    <name evidence="3" type="ORF">A2892_01525</name>
</gene>
<proteinExistence type="inferred from homology"/>
<dbReference type="InterPro" id="IPR050202">
    <property type="entry name" value="Cyt/Deoxycyt_deaminase"/>
</dbReference>
<evidence type="ECO:0000259" key="2">
    <source>
        <dbReference type="Pfam" id="PF00383"/>
    </source>
</evidence>
<reference evidence="3 4" key="1">
    <citation type="journal article" date="2016" name="Nat. Commun.">
        <title>Thousands of microbial genomes shed light on interconnected biogeochemical processes in an aquifer system.</title>
        <authorList>
            <person name="Anantharaman K."/>
            <person name="Brown C.T."/>
            <person name="Hug L.A."/>
            <person name="Sharon I."/>
            <person name="Castelle C.J."/>
            <person name="Probst A.J."/>
            <person name="Thomas B.C."/>
            <person name="Singh A."/>
            <person name="Wilkins M.J."/>
            <person name="Karaoz U."/>
            <person name="Brodie E.L."/>
            <person name="Williams K.H."/>
            <person name="Hubbard S.S."/>
            <person name="Banfield J.F."/>
        </authorList>
    </citation>
    <scope>NUCLEOTIDE SEQUENCE [LARGE SCALE GENOMIC DNA]</scope>
</reference>
<dbReference type="InterPro" id="IPR002125">
    <property type="entry name" value="CMP_dCMP_dom"/>
</dbReference>
<comment type="similarity">
    <text evidence="1">Belongs to the cytidine and deoxycytidylate deaminase family.</text>
</comment>
<dbReference type="Gene3D" id="3.40.140.10">
    <property type="entry name" value="Cytidine Deaminase, domain 2"/>
    <property type="match status" value="1"/>
</dbReference>
<dbReference type="STRING" id="1802517.A2892_01525"/>
<sequence length="162" mass="18446">MNIDLTPEEKKLVEYSKDAIVKYNKIRHTNGGIDTLYSFLLSDNGKIYDGASYEPNIAHASVCGERCAIANMVLQESYKAKIKSIVVADPVPEVQENGTPPCGTCRHLIWIYGTPDTTVILMQYIQGKDGWSFPKIEKYTIKDFYPHPYEPKEGLWDNWQPK</sequence>
<dbReference type="AlphaFoldDB" id="A0A1F8B9I1"/>
<dbReference type="PANTHER" id="PTHR11644">
    <property type="entry name" value="CYTIDINE DEAMINASE"/>
    <property type="match status" value="1"/>
</dbReference>
<dbReference type="Pfam" id="PF00383">
    <property type="entry name" value="dCMP_cyt_deam_1"/>
    <property type="match status" value="1"/>
</dbReference>
<dbReference type="GO" id="GO:0008270">
    <property type="term" value="F:zinc ion binding"/>
    <property type="evidence" value="ECO:0007669"/>
    <property type="project" value="TreeGrafter"/>
</dbReference>
<dbReference type="GO" id="GO:0055086">
    <property type="term" value="P:nucleobase-containing small molecule metabolic process"/>
    <property type="evidence" value="ECO:0007669"/>
    <property type="project" value="UniProtKB-ARBA"/>
</dbReference>
<dbReference type="EMBL" id="MGHD01000003">
    <property type="protein sequence ID" value="OGM60706.1"/>
    <property type="molecule type" value="Genomic_DNA"/>
</dbReference>
<name>A0A1F8B9I1_9BACT</name>
<accession>A0A1F8B9I1</accession>
<protein>
    <recommendedName>
        <fullName evidence="2">CMP/dCMP-type deaminase domain-containing protein</fullName>
    </recommendedName>
</protein>
<comment type="caution">
    <text evidence="3">The sequence shown here is derived from an EMBL/GenBank/DDBJ whole genome shotgun (WGS) entry which is preliminary data.</text>
</comment>
<dbReference type="GO" id="GO:0072527">
    <property type="term" value="P:pyrimidine-containing compound metabolic process"/>
    <property type="evidence" value="ECO:0007669"/>
    <property type="project" value="UniProtKB-ARBA"/>
</dbReference>
<dbReference type="PANTHER" id="PTHR11644:SF2">
    <property type="entry name" value="CYTIDINE DEAMINASE"/>
    <property type="match status" value="1"/>
</dbReference>